<sequence>MAEPEGFDAGVHAAVAARGAALVDFMTLEPARRPGVDTVHRRAADALLVHAPAGDADALERWLDDWMTAHGPFVR</sequence>
<organism evidence="1 2">
    <name type="scientific">Kocuria flava</name>
    <dbReference type="NCBI Taxonomy" id="446860"/>
    <lineage>
        <taxon>Bacteria</taxon>
        <taxon>Bacillati</taxon>
        <taxon>Actinomycetota</taxon>
        <taxon>Actinomycetes</taxon>
        <taxon>Micrococcales</taxon>
        <taxon>Micrococcaceae</taxon>
        <taxon>Kocuria</taxon>
    </lineage>
</organism>
<dbReference type="AlphaFoldDB" id="A0A2N4T3M7"/>
<comment type="caution">
    <text evidence="1">The sequence shown here is derived from an EMBL/GenBank/DDBJ whole genome shotgun (WGS) entry which is preliminary data.</text>
</comment>
<evidence type="ECO:0000313" key="2">
    <source>
        <dbReference type="Proteomes" id="UP000234632"/>
    </source>
</evidence>
<dbReference type="EMBL" id="LOMZ01000001">
    <property type="protein sequence ID" value="PLC12827.1"/>
    <property type="molecule type" value="Genomic_DNA"/>
</dbReference>
<name>A0A2N4T3M7_9MICC</name>
<dbReference type="RefSeq" id="WP_101852362.1">
    <property type="nucleotide sequence ID" value="NZ_LOMZ01000001.1"/>
</dbReference>
<gene>
    <name evidence="1" type="ORF">AUQ48_12060</name>
</gene>
<dbReference type="Proteomes" id="UP000234632">
    <property type="component" value="Unassembled WGS sequence"/>
</dbReference>
<evidence type="ECO:0000313" key="1">
    <source>
        <dbReference type="EMBL" id="PLC12827.1"/>
    </source>
</evidence>
<accession>A0A2N4T3M7</accession>
<proteinExistence type="predicted"/>
<protein>
    <submittedName>
        <fullName evidence="1">Uncharacterized protein</fullName>
    </submittedName>
</protein>
<reference evidence="1 2" key="1">
    <citation type="submission" date="2015-12" db="EMBL/GenBank/DDBJ databases">
        <authorList>
            <person name="Shamseldin A."/>
            <person name="Moawad H."/>
            <person name="Abd El-Rahim W.M."/>
            <person name="Sadowsky M.J."/>
        </authorList>
    </citation>
    <scope>NUCLEOTIDE SEQUENCE [LARGE SCALE GENOMIC DNA]</scope>
    <source>
        <strain evidence="1 2">S43</strain>
    </source>
</reference>